<accession>A0A0B5QRN7</accession>
<dbReference type="EMBL" id="CP010086">
    <property type="protein sequence ID" value="AJG99533.1"/>
    <property type="molecule type" value="Genomic_DNA"/>
</dbReference>
<reference evidence="2" key="1">
    <citation type="submission" date="2014-12" db="EMBL/GenBank/DDBJ databases">
        <title>Genome sequence of Clostridium beijerinckii strain 59B.</title>
        <authorList>
            <person name="Little G.T."/>
            <person name="Minton N.P."/>
        </authorList>
    </citation>
    <scope>NUCLEOTIDE SEQUENCE [LARGE SCALE GENOMIC DNA]</scope>
    <source>
        <strain evidence="2">59B</strain>
    </source>
</reference>
<dbReference type="RefSeq" id="WP_041897028.1">
    <property type="nucleotide sequence ID" value="NZ_CP010086.2"/>
</dbReference>
<evidence type="ECO:0000313" key="1">
    <source>
        <dbReference type="EMBL" id="AJG99533.1"/>
    </source>
</evidence>
<gene>
    <name evidence="1" type="ORF">LF65_02963</name>
</gene>
<protein>
    <submittedName>
        <fullName evidence="1">Uncharacterized protein</fullName>
    </submittedName>
</protein>
<dbReference type="OrthoDB" id="1938377at2"/>
<evidence type="ECO:0000313" key="2">
    <source>
        <dbReference type="Proteomes" id="UP000031866"/>
    </source>
</evidence>
<name>A0A0B5QRN7_CLOBE</name>
<dbReference type="Proteomes" id="UP000031866">
    <property type="component" value="Chromosome"/>
</dbReference>
<proteinExistence type="predicted"/>
<organism evidence="1 2">
    <name type="scientific">Clostridium beijerinckii</name>
    <name type="common">Clostridium MP</name>
    <dbReference type="NCBI Taxonomy" id="1520"/>
    <lineage>
        <taxon>Bacteria</taxon>
        <taxon>Bacillati</taxon>
        <taxon>Bacillota</taxon>
        <taxon>Clostridia</taxon>
        <taxon>Eubacteriales</taxon>
        <taxon>Clostridiaceae</taxon>
        <taxon>Clostridium</taxon>
    </lineage>
</organism>
<dbReference type="STRING" id="1520.LF65_02963"/>
<sequence>MTYKYTDDDYCDIYENKICDNCGKCLQMNGIDTKAIKIEDIAKTQEENELLEEEFLNDLKASLNEDELHEINEDKLDLKSIYDKFAKTSNDINLNDFNLEDSAYEDAFDHIEYLDEISSADDMLLDEMTEEVYPGVRRLKKSIE</sequence>
<dbReference type="AlphaFoldDB" id="A0A0B5QRN7"/>
<dbReference type="KEGG" id="cbei:LF65_02963"/>